<dbReference type="Gene3D" id="2.60.40.60">
    <property type="entry name" value="Cadherins"/>
    <property type="match status" value="2"/>
</dbReference>
<feature type="coiled-coil region" evidence="2">
    <location>
        <begin position="1334"/>
        <end position="1365"/>
    </location>
</feature>
<reference evidence="5 6" key="1">
    <citation type="submission" date="2016-12" db="EMBL/GenBank/DDBJ databases">
        <title>Diversity of luminous bacteria.</title>
        <authorList>
            <person name="Yoshizawa S."/>
            <person name="Kogure K."/>
        </authorList>
    </citation>
    <scope>NUCLEOTIDE SEQUENCE [LARGE SCALE GENOMIC DNA]</scope>
    <source>
        <strain evidence="5 6">SA4-48</strain>
    </source>
</reference>
<comment type="caution">
    <text evidence="5">The sequence shown here is derived from an EMBL/GenBank/DDBJ whole genome shotgun (WGS) entry which is preliminary data.</text>
</comment>
<evidence type="ECO:0000313" key="6">
    <source>
        <dbReference type="Proteomes" id="UP000239007"/>
    </source>
</evidence>
<dbReference type="Pfam" id="PF13517">
    <property type="entry name" value="FG-GAP_3"/>
    <property type="match status" value="4"/>
</dbReference>
<evidence type="ECO:0000256" key="1">
    <source>
        <dbReference type="ARBA" id="ARBA00022729"/>
    </source>
</evidence>
<dbReference type="Gene3D" id="2.130.10.130">
    <property type="entry name" value="Integrin alpha, N-terminal"/>
    <property type="match status" value="1"/>
</dbReference>
<sequence>MINKISLKLVLPVMLPMALLFTSVSALANTTPALNYTGEKVIEQVIIDSSISYFDAFVTADVNGDGNLDILTLSDDIVSWYENGSDWEKTVIISDEGRVVENLAVGDLDGDGDVDIITTASNFKAVYLYKNGYDWESELIIDDIYNLKTLNLADMDGDGDLDIVVTAEVSDDDPYTYEYYNVIIWYENGNQWTENIIESDGYEPLDVLLADMDNDGDLDLVHSTDYFSNGVYWYENGNAWSKHIVTSSVQDKQIIALDTGDIDNDGDLDVILGLVDGVYWFENGNAWAKSPIAIDLDSLASLAVGDINGDNKADVFGAHYLYGNSSNTGAISLYESSDWSETVVANRNGIRGKDVIATDVDSDGDVDLLSVNYKTYYYSDLTLYKFTGYDSTIPVYVDVLEGTTDITLPLIGYDADGDALTYSVSGDDSAFFKVNQTGVVSFISAPDYHSFSDSNKDNVFELLLVVSDGKTSSSKEIKLEVKLGQDSDIDGITDAQELLDGTDLYDYDSKIDTDGDGVPDRLEIYYGGNINTPDALDSDNDGVIDYIERFYGEDDAPVWLVKTANGNHWEEKTIDSPDDTYSRSNHNAIAVADVTGDGVKDVLSDAYERITILNGANDFATSVVDADMKDVNFITSADLTNDGTYNPDIIITEEYSYSYSSTYNHIYWYEHGTWIKRPISTSGDVYGDLKLQDMDGDGDLDIIALTKTQIVWYENGNTWLKHSIIDIDFEVSRFEVVDFDYDGDIDIVATVEEENNIVWFENSTAWQTNLISDSIENAEGLAVKDIDDDGSLDIVVTSNDNSFTLLQNINGWQQTTLYSLYESDSTTDVVIADMNNDGLYDIIGSSSGSLVWFDAADDWSRVIINENTNKKRIIVADLTGDNNNDVIGSGTSELTINVNSNIATRYRFDVPDLSPEIKIPFVAFDIDGQNLSYSLDGDDAIHFNVDSDGNLSFASQLSIGTPVDFDGDNIFNFYIIASDGSNKSTVYLSLTLIESVDTDGDGILDSYDIDDDNDLVPDVVEIEEGTDPLDANSFLDEDRNGVPDFVQRSSALYINYQFPLGLTIDEGGFAAVDLSNVTSINGLVSIDVGEVQGLNYKFRDNVLYIYADYVSSNQTLNIDITLSDGVEVVKHVFPVYVINNPTDSLKIELIREAKAIDDGIRLQVAAKNTSTYLDFKWYVDGVLLTSENSQIFTLKEHHFKEENVVVKVEASEDGFISSYTDGIELNRTSFLAELAQAQTEQLEPELTTKNVAGSTGIFSLVSAISLLFLRRIRVNVVNPRKVFSKSKLILIILMMLGMTACSATTDTQHQLSPQLSTQTQTVNISLDESDPLYIAKQEYETEKEQAKLEKLRRKIESEVKERNERVHISTIGF</sequence>
<evidence type="ECO:0000256" key="3">
    <source>
        <dbReference type="SAM" id="SignalP"/>
    </source>
</evidence>
<dbReference type="InterPro" id="IPR013517">
    <property type="entry name" value="FG-GAP"/>
</dbReference>
<feature type="chain" id="PRO_5015410750" description="Cadherin domain-containing protein" evidence="3">
    <location>
        <begin position="29"/>
        <end position="1373"/>
    </location>
</feature>
<feature type="domain" description="Cadherin" evidence="4">
    <location>
        <begin position="923"/>
        <end position="1019"/>
    </location>
</feature>
<keyword evidence="1 3" id="KW-0732">Signal</keyword>
<gene>
    <name evidence="5" type="ORF">BTO11_08750</name>
</gene>
<dbReference type="PROSITE" id="PS50268">
    <property type="entry name" value="CADHERIN_2"/>
    <property type="match status" value="1"/>
</dbReference>
<evidence type="ECO:0000313" key="5">
    <source>
        <dbReference type="EMBL" id="PQJ53742.1"/>
    </source>
</evidence>
<dbReference type="Proteomes" id="UP000239007">
    <property type="component" value="Unassembled WGS sequence"/>
</dbReference>
<dbReference type="GO" id="GO:0016020">
    <property type="term" value="C:membrane"/>
    <property type="evidence" value="ECO:0007669"/>
    <property type="project" value="InterPro"/>
</dbReference>
<proteinExistence type="predicted"/>
<evidence type="ECO:0000259" key="4">
    <source>
        <dbReference type="PROSITE" id="PS50268"/>
    </source>
</evidence>
<keyword evidence="6" id="KW-1185">Reference proteome</keyword>
<feature type="signal peptide" evidence="3">
    <location>
        <begin position="1"/>
        <end position="28"/>
    </location>
</feature>
<organism evidence="5 6">
    <name type="scientific">Psychrosphaera saromensis</name>
    <dbReference type="NCBI Taxonomy" id="716813"/>
    <lineage>
        <taxon>Bacteria</taxon>
        <taxon>Pseudomonadati</taxon>
        <taxon>Pseudomonadota</taxon>
        <taxon>Gammaproteobacteria</taxon>
        <taxon>Alteromonadales</taxon>
        <taxon>Pseudoalteromonadaceae</taxon>
        <taxon>Psychrosphaera</taxon>
    </lineage>
</organism>
<dbReference type="InterPro" id="IPR002126">
    <property type="entry name" value="Cadherin-like_dom"/>
</dbReference>
<dbReference type="EMBL" id="MSCH01000003">
    <property type="protein sequence ID" value="PQJ53742.1"/>
    <property type="molecule type" value="Genomic_DNA"/>
</dbReference>
<protein>
    <recommendedName>
        <fullName evidence="4">Cadherin domain-containing protein</fullName>
    </recommendedName>
</protein>
<dbReference type="InterPro" id="IPR028994">
    <property type="entry name" value="Integrin_alpha_N"/>
</dbReference>
<keyword evidence="2" id="KW-0175">Coiled coil</keyword>
<dbReference type="PANTHER" id="PTHR44103">
    <property type="entry name" value="PROPROTEIN CONVERTASE P"/>
    <property type="match status" value="1"/>
</dbReference>
<dbReference type="SUPFAM" id="SSF69318">
    <property type="entry name" value="Integrin alpha N-terminal domain"/>
    <property type="match status" value="3"/>
</dbReference>
<dbReference type="RefSeq" id="WP_105052237.1">
    <property type="nucleotide sequence ID" value="NZ_BMYG01000002.1"/>
</dbReference>
<dbReference type="OrthoDB" id="100785at2"/>
<dbReference type="GO" id="GO:0007156">
    <property type="term" value="P:homophilic cell adhesion via plasma membrane adhesion molecules"/>
    <property type="evidence" value="ECO:0007669"/>
    <property type="project" value="InterPro"/>
</dbReference>
<dbReference type="GO" id="GO:0005509">
    <property type="term" value="F:calcium ion binding"/>
    <property type="evidence" value="ECO:0007669"/>
    <property type="project" value="InterPro"/>
</dbReference>
<dbReference type="PANTHER" id="PTHR44103:SF1">
    <property type="entry name" value="PROPROTEIN CONVERTASE P"/>
    <property type="match status" value="1"/>
</dbReference>
<accession>A0A2S7UW58</accession>
<evidence type="ECO:0000256" key="2">
    <source>
        <dbReference type="SAM" id="Coils"/>
    </source>
</evidence>
<name>A0A2S7UW58_9GAMM</name>